<organism evidence="2 3">
    <name type="scientific">Aureibaculum marinum</name>
    <dbReference type="NCBI Taxonomy" id="2487930"/>
    <lineage>
        <taxon>Bacteria</taxon>
        <taxon>Pseudomonadati</taxon>
        <taxon>Bacteroidota</taxon>
        <taxon>Flavobacteriia</taxon>
        <taxon>Flavobacteriales</taxon>
        <taxon>Flavobacteriaceae</taxon>
        <taxon>Aureibaculum</taxon>
    </lineage>
</organism>
<dbReference type="EMBL" id="RPFJ01000003">
    <property type="protein sequence ID" value="RPD99678.1"/>
    <property type="molecule type" value="Genomic_DNA"/>
</dbReference>
<gene>
    <name evidence="2" type="ORF">EGM88_03800</name>
</gene>
<keyword evidence="2" id="KW-0489">Methyltransferase</keyword>
<dbReference type="GO" id="GO:0008168">
    <property type="term" value="F:methyltransferase activity"/>
    <property type="evidence" value="ECO:0007669"/>
    <property type="project" value="UniProtKB-KW"/>
</dbReference>
<dbReference type="RefSeq" id="WP_123896643.1">
    <property type="nucleotide sequence ID" value="NZ_RPFJ01000003.1"/>
</dbReference>
<dbReference type="Proteomes" id="UP000270856">
    <property type="component" value="Unassembled WGS sequence"/>
</dbReference>
<dbReference type="InterPro" id="IPR025714">
    <property type="entry name" value="Methyltranfer_dom"/>
</dbReference>
<evidence type="ECO:0000313" key="2">
    <source>
        <dbReference type="EMBL" id="RPD99678.1"/>
    </source>
</evidence>
<dbReference type="Gene3D" id="3.40.50.150">
    <property type="entry name" value="Vaccinia Virus protein VP39"/>
    <property type="match status" value="1"/>
</dbReference>
<protein>
    <submittedName>
        <fullName evidence="2">Methyltransferase domain-containing protein</fullName>
    </submittedName>
</protein>
<accession>A0A3N4NZN5</accession>
<dbReference type="OrthoDB" id="9800454at2"/>
<evidence type="ECO:0000259" key="1">
    <source>
        <dbReference type="Pfam" id="PF13847"/>
    </source>
</evidence>
<comment type="caution">
    <text evidence="2">The sequence shown here is derived from an EMBL/GenBank/DDBJ whole genome shotgun (WGS) entry which is preliminary data.</text>
</comment>
<dbReference type="InterPro" id="IPR029063">
    <property type="entry name" value="SAM-dependent_MTases_sf"/>
</dbReference>
<dbReference type="GO" id="GO:0032259">
    <property type="term" value="P:methylation"/>
    <property type="evidence" value="ECO:0007669"/>
    <property type="project" value="UniProtKB-KW"/>
</dbReference>
<name>A0A3N4NZN5_9FLAO</name>
<sequence>MGFFIETKYRSNVLEIMDDFSLKGDCLYNTLDQLATINKWLGGNRVTLNGIKKLLKNYPKNKEFTVIDLGCGNGDMLRIVYRYLKKKHYKFKLIGIDANIFTINYAKKLSKNYPEITYLQQDVFSEDFKLLNYDLVLATLFYHHFKENELVNLLSSQLKIAKLGIIVNDLHRHRLAYYLFKGLTLFIKNPMVKEDGLTSILRGFKRKELYALSEKLKANAEIKWRWAFRFQWIIKRIPK</sequence>
<dbReference type="Pfam" id="PF13847">
    <property type="entry name" value="Methyltransf_31"/>
    <property type="match status" value="1"/>
</dbReference>
<proteinExistence type="predicted"/>
<evidence type="ECO:0000313" key="3">
    <source>
        <dbReference type="Proteomes" id="UP000270856"/>
    </source>
</evidence>
<keyword evidence="2" id="KW-0808">Transferase</keyword>
<dbReference type="AlphaFoldDB" id="A0A3N4NZN5"/>
<feature type="domain" description="Methyltransferase" evidence="1">
    <location>
        <begin position="61"/>
        <end position="157"/>
    </location>
</feature>
<dbReference type="SUPFAM" id="SSF53335">
    <property type="entry name" value="S-adenosyl-L-methionine-dependent methyltransferases"/>
    <property type="match status" value="1"/>
</dbReference>
<dbReference type="CDD" id="cd02440">
    <property type="entry name" value="AdoMet_MTases"/>
    <property type="match status" value="1"/>
</dbReference>
<keyword evidence="3" id="KW-1185">Reference proteome</keyword>
<reference evidence="2 3" key="1">
    <citation type="submission" date="2018-11" db="EMBL/GenBank/DDBJ databases">
        <title>Aureibaculum marinum gen. nov., sp. nov., a member of the family Flavobacteriaceae isolated from the Bohai Sea.</title>
        <authorList>
            <person name="Ji X."/>
        </authorList>
    </citation>
    <scope>NUCLEOTIDE SEQUENCE [LARGE SCALE GENOMIC DNA]</scope>
    <source>
        <strain evidence="2 3">BH-SD17</strain>
    </source>
</reference>